<accession>F2BA21</accession>
<evidence type="ECO:0000313" key="1">
    <source>
        <dbReference type="EMBL" id="EGF11739.1"/>
    </source>
</evidence>
<evidence type="ECO:0000313" key="2">
    <source>
        <dbReference type="Proteomes" id="UP000004105"/>
    </source>
</evidence>
<dbReference type="EMBL" id="AFAY01000010">
    <property type="protein sequence ID" value="EGF11739.1"/>
    <property type="molecule type" value="Genomic_DNA"/>
</dbReference>
<proteinExistence type="predicted"/>
<gene>
    <name evidence="1" type="ORF">HMPREF9123_0548</name>
</gene>
<comment type="caution">
    <text evidence="1">The sequence shown here is derived from an EMBL/GenBank/DDBJ whole genome shotgun (WGS) entry which is preliminary data.</text>
</comment>
<name>F2BA21_9NEIS</name>
<organism evidence="1 2">
    <name type="scientific">Neisseria bacilliformis ATCC BAA-1200</name>
    <dbReference type="NCBI Taxonomy" id="888742"/>
    <lineage>
        <taxon>Bacteria</taxon>
        <taxon>Pseudomonadati</taxon>
        <taxon>Pseudomonadota</taxon>
        <taxon>Betaproteobacteria</taxon>
        <taxon>Neisseriales</taxon>
        <taxon>Neisseriaceae</taxon>
        <taxon>Neisseria</taxon>
    </lineage>
</organism>
<sequence length="55" mass="6129">MAGKSAPSPDHRRKTRGRLKTFFRRPFLLFSATQKAHAVLGGVLFDQYLLAAQAV</sequence>
<dbReference type="Proteomes" id="UP000004105">
    <property type="component" value="Unassembled WGS sequence"/>
</dbReference>
<dbReference type="HOGENOM" id="CLU_3027549_0_0_4"/>
<dbReference type="AlphaFoldDB" id="F2BA21"/>
<keyword evidence="2" id="KW-1185">Reference proteome</keyword>
<protein>
    <submittedName>
        <fullName evidence="1">Twin-arginine translocation pathway signal</fullName>
    </submittedName>
</protein>
<reference evidence="1 2" key="1">
    <citation type="submission" date="2011-02" db="EMBL/GenBank/DDBJ databases">
        <authorList>
            <person name="Muzny D."/>
            <person name="Qin X."/>
            <person name="Deng J."/>
            <person name="Jiang H."/>
            <person name="Liu Y."/>
            <person name="Qu J."/>
            <person name="Song X.-Z."/>
            <person name="Zhang L."/>
            <person name="Thornton R."/>
            <person name="Coyle M."/>
            <person name="Francisco L."/>
            <person name="Jackson L."/>
            <person name="Javaid M."/>
            <person name="Korchina V."/>
            <person name="Kovar C."/>
            <person name="Mata R."/>
            <person name="Mathew T."/>
            <person name="Ngo R."/>
            <person name="Nguyen L."/>
            <person name="Nguyen N."/>
            <person name="Okwuonu G."/>
            <person name="Ongeri F."/>
            <person name="Pham C."/>
            <person name="Simmons D."/>
            <person name="Wilczek-Boney K."/>
            <person name="Hale W."/>
            <person name="Jakkamsetti A."/>
            <person name="Pham P."/>
            <person name="Ruth R."/>
            <person name="San Lucas F."/>
            <person name="Warren J."/>
            <person name="Zhang J."/>
            <person name="Zhao Z."/>
            <person name="Zhou C."/>
            <person name="Zhu D."/>
            <person name="Lee S."/>
            <person name="Bess C."/>
            <person name="Blankenburg K."/>
            <person name="Forbes L."/>
            <person name="Fu Q."/>
            <person name="Gubbala S."/>
            <person name="Hirani K."/>
            <person name="Jayaseelan J.C."/>
            <person name="Lara F."/>
            <person name="Munidasa M."/>
            <person name="Palculict T."/>
            <person name="Patil S."/>
            <person name="Pu L.-L."/>
            <person name="Saada N."/>
            <person name="Tang L."/>
            <person name="Weissenberger G."/>
            <person name="Zhu Y."/>
            <person name="Hemphill L."/>
            <person name="Shang Y."/>
            <person name="Youmans B."/>
            <person name="Ayvaz T."/>
            <person name="Ross M."/>
            <person name="Santibanez J."/>
            <person name="Aqrawi P."/>
            <person name="Gross S."/>
            <person name="Joshi V."/>
            <person name="Fowler G."/>
            <person name="Nazareth L."/>
            <person name="Reid J."/>
            <person name="Worley K."/>
            <person name="Petrosino J."/>
            <person name="Highlander S."/>
            <person name="Gibbs R."/>
        </authorList>
    </citation>
    <scope>NUCLEOTIDE SEQUENCE [LARGE SCALE GENOMIC DNA]</scope>
    <source>
        <strain evidence="1 2">ATCC BAA-1200</strain>
    </source>
</reference>